<proteinExistence type="predicted"/>
<dbReference type="EMBL" id="BOPC01000089">
    <property type="protein sequence ID" value="GIJ29944.1"/>
    <property type="molecule type" value="Genomic_DNA"/>
</dbReference>
<comment type="caution">
    <text evidence="2">The sequence shown here is derived from an EMBL/GenBank/DDBJ whole genome shotgun (WGS) entry which is preliminary data.</text>
</comment>
<protein>
    <recommendedName>
        <fullName evidence="1">B3/B4 tRNA-binding domain-containing protein</fullName>
    </recommendedName>
</protein>
<gene>
    <name evidence="2" type="ORF">Vqi01_51060</name>
</gene>
<keyword evidence="3" id="KW-1185">Reference proteome</keyword>
<reference evidence="2 3" key="1">
    <citation type="submission" date="2021-01" db="EMBL/GenBank/DDBJ databases">
        <title>Whole genome shotgun sequence of Verrucosispora qiuiae NBRC 106684.</title>
        <authorList>
            <person name="Komaki H."/>
            <person name="Tamura T."/>
        </authorList>
    </citation>
    <scope>NUCLEOTIDE SEQUENCE [LARGE SCALE GENOMIC DNA]</scope>
    <source>
        <strain evidence="2 3">NBRC 106684</strain>
    </source>
</reference>
<dbReference type="Pfam" id="PF03483">
    <property type="entry name" value="B3_4"/>
    <property type="match status" value="1"/>
</dbReference>
<dbReference type="InterPro" id="IPR005146">
    <property type="entry name" value="B3/B4_tRNA-bd"/>
</dbReference>
<evidence type="ECO:0000259" key="1">
    <source>
        <dbReference type="SMART" id="SM00873"/>
    </source>
</evidence>
<dbReference type="SMART" id="SM00873">
    <property type="entry name" value="B3_4"/>
    <property type="match status" value="1"/>
</dbReference>
<dbReference type="PANTHER" id="PTHR39209">
    <property type="match status" value="1"/>
</dbReference>
<dbReference type="Gene3D" id="3.50.40.10">
    <property type="entry name" value="Phenylalanyl-trna Synthetase, Chain B, domain 3"/>
    <property type="match status" value="1"/>
</dbReference>
<accession>A0ABQ4JH29</accession>
<organism evidence="2 3">
    <name type="scientific">Micromonospora qiuiae</name>
    <dbReference type="NCBI Taxonomy" id="502268"/>
    <lineage>
        <taxon>Bacteria</taxon>
        <taxon>Bacillati</taxon>
        <taxon>Actinomycetota</taxon>
        <taxon>Actinomycetes</taxon>
        <taxon>Micromonosporales</taxon>
        <taxon>Micromonosporaceae</taxon>
        <taxon>Micromonospora</taxon>
    </lineage>
</organism>
<sequence length="246" mass="26460">MYFQHSPRLRAEHPTLVAGVLYAEGVHGEPRTELPLADLLGRARQRLAGGTEAGFPEIQAWRRAFARMGLAPTKYRCAAESLLRRLRTSGDLPRVHPLVDLGNAVSAAYAIPVGILDVARCGGGIEVRHARGDERYLTLGGVEEQPDPAEVIFADPLGRAHARRWTNRQSGWSAVRDDTATILVVVEAMHDSAARDVPRLLDTLAEQLHRGWGASSRTTLLTPATPGWRVDVAAGSGVGATGSDVG</sequence>
<feature type="domain" description="B3/B4 tRNA-binding" evidence="1">
    <location>
        <begin position="59"/>
        <end position="206"/>
    </location>
</feature>
<evidence type="ECO:0000313" key="2">
    <source>
        <dbReference type="EMBL" id="GIJ29944.1"/>
    </source>
</evidence>
<dbReference type="InterPro" id="IPR020825">
    <property type="entry name" value="Phe-tRNA_synthase-like_B3/B4"/>
</dbReference>
<dbReference type="SUPFAM" id="SSF56037">
    <property type="entry name" value="PheT/TilS domain"/>
    <property type="match status" value="1"/>
</dbReference>
<dbReference type="RefSeq" id="WP_204037389.1">
    <property type="nucleotide sequence ID" value="NZ_BOPC01000089.1"/>
</dbReference>
<dbReference type="PANTHER" id="PTHR39209:SF2">
    <property type="entry name" value="CYTOPLASMIC PROTEIN"/>
    <property type="match status" value="1"/>
</dbReference>
<evidence type="ECO:0000313" key="3">
    <source>
        <dbReference type="Proteomes" id="UP000653076"/>
    </source>
</evidence>
<name>A0ABQ4JH29_9ACTN</name>
<dbReference type="Proteomes" id="UP000653076">
    <property type="component" value="Unassembled WGS sequence"/>
</dbReference>